<dbReference type="InterPro" id="IPR018120">
    <property type="entry name" value="Glyco_hydro_1_AS"/>
</dbReference>
<dbReference type="PRINTS" id="PR00131">
    <property type="entry name" value="GLHYDRLASE1"/>
</dbReference>
<feature type="binding site" evidence="10">
    <location>
        <position position="22"/>
    </location>
    <ligand>
        <name>substrate</name>
    </ligand>
</feature>
<dbReference type="PATRIC" id="fig|35806.4.peg.1949"/>
<dbReference type="NCBIfam" id="TIGR03356">
    <property type="entry name" value="BGL"/>
    <property type="match status" value="1"/>
</dbReference>
<evidence type="ECO:0000313" key="13">
    <source>
        <dbReference type="EMBL" id="BAQ69046.1"/>
    </source>
</evidence>
<dbReference type="PROSITE" id="PS00572">
    <property type="entry name" value="GLYCOSYL_HYDROL_F1_1"/>
    <property type="match status" value="1"/>
</dbReference>
<feature type="binding site" evidence="10">
    <location>
        <position position="401"/>
    </location>
    <ligand>
        <name>substrate</name>
    </ligand>
</feature>
<feature type="binding site" evidence="10">
    <location>
        <position position="122"/>
    </location>
    <ligand>
        <name>substrate</name>
    </ligand>
</feature>
<name>A0A0D6B1Z9_RHOSU</name>
<evidence type="ECO:0000256" key="8">
    <source>
        <dbReference type="ARBA" id="ARBA00023326"/>
    </source>
</evidence>
<dbReference type="EC" id="3.2.1.21" evidence="3 12"/>
<dbReference type="AlphaFoldDB" id="A0A0D6B1Z9"/>
<evidence type="ECO:0000256" key="6">
    <source>
        <dbReference type="ARBA" id="ARBA00023277"/>
    </source>
</evidence>
<dbReference type="SUPFAM" id="SSF51445">
    <property type="entry name" value="(Trans)glycosidases"/>
    <property type="match status" value="1"/>
</dbReference>
<feature type="binding site" evidence="10">
    <location>
        <begin position="408"/>
        <end position="409"/>
    </location>
    <ligand>
        <name>substrate</name>
    </ligand>
</feature>
<keyword evidence="6" id="KW-0119">Carbohydrate metabolism</keyword>
<keyword evidence="7 12" id="KW-0326">Glycosidase</keyword>
<gene>
    <name evidence="13" type="primary">bglA</name>
    <name evidence="13" type="ORF">NHU_01891</name>
</gene>
<evidence type="ECO:0000256" key="4">
    <source>
        <dbReference type="ARBA" id="ARBA00022801"/>
    </source>
</evidence>
<organism evidence="13 14">
    <name type="scientific">Rhodovulum sulfidophilum</name>
    <name type="common">Rhodobacter sulfidophilus</name>
    <dbReference type="NCBI Taxonomy" id="35806"/>
    <lineage>
        <taxon>Bacteria</taxon>
        <taxon>Pseudomonadati</taxon>
        <taxon>Pseudomonadota</taxon>
        <taxon>Alphaproteobacteria</taxon>
        <taxon>Rhodobacterales</taxon>
        <taxon>Paracoccaceae</taxon>
        <taxon>Rhodovulum</taxon>
    </lineage>
</organism>
<sequence length="447" mass="48256">MIPTRADFPPGFLFGTATSAYQIEGAAQGGAGPCHWDSFAATPGNVAHGATGARACDHLTRYEADLDLVAGAGFDIYRFSTSWPRVLPEGTGAPNAAGLDFYDRLVDATLARGLKPALTLYHWDLPSALADLGGWANRDTALRLADFAALMADRLGDRVWSWATVNEPWCAGWLAHFEGGHAPGLRDIRATARAMHHLALGHGLSLAALRASGVGEIGIVLNFEPAFPAEPGEAARAASLRYDAVFNRFFLGGVTRGHYPEPALEGLGPHLPPGWQADMAAISAPIDWLGVNYYTVKRIAHAPGPWPNWAERPGPGRKTDMGWEIAPMALPDLLRWISGSHTGDLPLYVTENGMAAPDAIVMGEDGPEIHDEDRIAYLSSHLAAAREAIAGGVPLKGYIIWSLLDNFEWAFGYDRRFGLVHVDFESLQRTPKASYHALRRMLEDAAP</sequence>
<feature type="binding site" evidence="10">
    <location>
        <position position="166"/>
    </location>
    <ligand>
        <name>substrate</name>
    </ligand>
</feature>
<dbReference type="Gene3D" id="3.20.20.80">
    <property type="entry name" value="Glycosidases"/>
    <property type="match status" value="1"/>
</dbReference>
<dbReference type="PANTHER" id="PTHR10353">
    <property type="entry name" value="GLYCOSYL HYDROLASE"/>
    <property type="match status" value="1"/>
</dbReference>
<reference evidence="13 14" key="1">
    <citation type="submission" date="2015-02" db="EMBL/GenBank/DDBJ databases">
        <title>Genome sequene of Rhodovulum sulfidophilum DSM 2351.</title>
        <authorList>
            <person name="Nagao N."/>
        </authorList>
    </citation>
    <scope>NUCLEOTIDE SEQUENCE [LARGE SCALE GENOMIC DNA]</scope>
    <source>
        <strain evidence="13 14">DSM 2351</strain>
    </source>
</reference>
<evidence type="ECO:0000313" key="14">
    <source>
        <dbReference type="Proteomes" id="UP000064912"/>
    </source>
</evidence>
<evidence type="ECO:0000256" key="9">
    <source>
        <dbReference type="PIRSR" id="PIRSR617736-1"/>
    </source>
</evidence>
<evidence type="ECO:0000256" key="5">
    <source>
        <dbReference type="ARBA" id="ARBA00023001"/>
    </source>
</evidence>
<feature type="active site" description="Nucleophile" evidence="9 11">
    <location>
        <position position="351"/>
    </location>
</feature>
<accession>A0A0D6B1Z9</accession>
<dbReference type="EMBL" id="AP014800">
    <property type="protein sequence ID" value="BAQ69046.1"/>
    <property type="molecule type" value="Genomic_DNA"/>
</dbReference>
<keyword evidence="4 12" id="KW-0378">Hydrolase</keyword>
<keyword evidence="8" id="KW-0624">Polysaccharide degradation</keyword>
<dbReference type="Pfam" id="PF00232">
    <property type="entry name" value="Glyco_hydro_1"/>
    <property type="match status" value="1"/>
</dbReference>
<dbReference type="GO" id="GO:0008422">
    <property type="term" value="F:beta-glucosidase activity"/>
    <property type="evidence" value="ECO:0007669"/>
    <property type="project" value="UniProtKB-EC"/>
</dbReference>
<dbReference type="InterPro" id="IPR017736">
    <property type="entry name" value="Glyco_hydro_1_beta-glucosidase"/>
</dbReference>
<evidence type="ECO:0000256" key="10">
    <source>
        <dbReference type="PIRSR" id="PIRSR617736-2"/>
    </source>
</evidence>
<dbReference type="eggNOG" id="COG2723">
    <property type="taxonomic scope" value="Bacteria"/>
</dbReference>
<dbReference type="FunFam" id="3.20.20.80:FF:000004">
    <property type="entry name" value="Beta-glucosidase 6-phospho-beta-glucosidase"/>
    <property type="match status" value="1"/>
</dbReference>
<dbReference type="InterPro" id="IPR017853">
    <property type="entry name" value="GH"/>
</dbReference>
<evidence type="ECO:0000256" key="1">
    <source>
        <dbReference type="ARBA" id="ARBA00000448"/>
    </source>
</evidence>
<proteinExistence type="inferred from homology"/>
<feature type="active site" description="Proton donor" evidence="9">
    <location>
        <position position="167"/>
    </location>
</feature>
<feature type="binding site" evidence="10">
    <location>
        <position position="294"/>
    </location>
    <ligand>
        <name>substrate</name>
    </ligand>
</feature>
<dbReference type="GO" id="GO:0005829">
    <property type="term" value="C:cytosol"/>
    <property type="evidence" value="ECO:0007669"/>
    <property type="project" value="TreeGrafter"/>
</dbReference>
<dbReference type="PROSITE" id="PS00653">
    <property type="entry name" value="GLYCOSYL_HYDROL_F1_2"/>
    <property type="match status" value="1"/>
</dbReference>
<dbReference type="InterPro" id="IPR001360">
    <property type="entry name" value="Glyco_hydro_1"/>
</dbReference>
<comment type="catalytic activity">
    <reaction evidence="1 12">
        <text>Hydrolysis of terminal, non-reducing beta-D-glucosyl residues with release of beta-D-glucose.</text>
        <dbReference type="EC" id="3.2.1.21"/>
    </reaction>
</comment>
<dbReference type="KEGG" id="rsu:NHU_01891"/>
<dbReference type="Proteomes" id="UP000064912">
    <property type="component" value="Chromosome"/>
</dbReference>
<comment type="similarity">
    <text evidence="2 12">Belongs to the glycosyl hydrolase 1 family.</text>
</comment>
<protein>
    <recommendedName>
        <fullName evidence="3 12">Beta-glucosidase</fullName>
        <ecNumber evidence="3 12">3.2.1.21</ecNumber>
    </recommendedName>
</protein>
<evidence type="ECO:0000256" key="2">
    <source>
        <dbReference type="ARBA" id="ARBA00010838"/>
    </source>
</evidence>
<dbReference type="GO" id="GO:0030245">
    <property type="term" value="P:cellulose catabolic process"/>
    <property type="evidence" value="ECO:0007669"/>
    <property type="project" value="UniProtKB-KW"/>
</dbReference>
<evidence type="ECO:0000256" key="7">
    <source>
        <dbReference type="ARBA" id="ARBA00023295"/>
    </source>
</evidence>
<dbReference type="InterPro" id="IPR033132">
    <property type="entry name" value="GH_1_N_CS"/>
</dbReference>
<keyword evidence="5" id="KW-0136">Cellulose degradation</keyword>
<evidence type="ECO:0000256" key="12">
    <source>
        <dbReference type="RuleBase" id="RU361175"/>
    </source>
</evidence>
<evidence type="ECO:0000256" key="11">
    <source>
        <dbReference type="PROSITE-ProRule" id="PRU10055"/>
    </source>
</evidence>
<evidence type="ECO:0000256" key="3">
    <source>
        <dbReference type="ARBA" id="ARBA00012744"/>
    </source>
</evidence>
<dbReference type="PANTHER" id="PTHR10353:SF36">
    <property type="entry name" value="LP05116P"/>
    <property type="match status" value="1"/>
</dbReference>